<dbReference type="Proteomes" id="UP000623461">
    <property type="component" value="Unassembled WGS sequence"/>
</dbReference>
<evidence type="ECO:0000256" key="1">
    <source>
        <dbReference type="SAM" id="Phobius"/>
    </source>
</evidence>
<evidence type="ECO:0000313" key="2">
    <source>
        <dbReference type="EMBL" id="GGN08267.1"/>
    </source>
</evidence>
<sequence>MRRRVAALLVVGSALLVAAVIWPTDTMVLQSADGAVVPLLDIWLWGRVRSVSELSSTDLDGSLGVLVALVVAAILAVAAGVVWLRAVSDPGRGRRATVVAAVGVGAALVTALLALGNTGTSFGWASPAGEPVFTRTVVASFPVVALALWVVALAVMVVLVLRRRDGPGEETGGASPA</sequence>
<keyword evidence="1" id="KW-1133">Transmembrane helix</keyword>
<feature type="transmembrane region" description="Helical" evidence="1">
    <location>
        <begin position="63"/>
        <end position="84"/>
    </location>
</feature>
<keyword evidence="1" id="KW-0472">Membrane</keyword>
<evidence type="ECO:0000313" key="3">
    <source>
        <dbReference type="Proteomes" id="UP000623461"/>
    </source>
</evidence>
<name>A0ABQ2IG99_9MICO</name>
<protein>
    <submittedName>
        <fullName evidence="2">Uncharacterized protein</fullName>
    </submittedName>
</protein>
<proteinExistence type="predicted"/>
<keyword evidence="3" id="KW-1185">Reference proteome</keyword>
<organism evidence="2 3">
    <name type="scientific">Terrabacter tumescens</name>
    <dbReference type="NCBI Taxonomy" id="60443"/>
    <lineage>
        <taxon>Bacteria</taxon>
        <taxon>Bacillati</taxon>
        <taxon>Actinomycetota</taxon>
        <taxon>Actinomycetes</taxon>
        <taxon>Micrococcales</taxon>
        <taxon>Intrasporangiaceae</taxon>
        <taxon>Terrabacter</taxon>
    </lineage>
</organism>
<feature type="transmembrane region" description="Helical" evidence="1">
    <location>
        <begin position="136"/>
        <end position="161"/>
    </location>
</feature>
<comment type="caution">
    <text evidence="2">The sequence shown here is derived from an EMBL/GenBank/DDBJ whole genome shotgun (WGS) entry which is preliminary data.</text>
</comment>
<reference evidence="3" key="1">
    <citation type="journal article" date="2019" name="Int. J. Syst. Evol. Microbiol.">
        <title>The Global Catalogue of Microorganisms (GCM) 10K type strain sequencing project: providing services to taxonomists for standard genome sequencing and annotation.</title>
        <authorList>
            <consortium name="The Broad Institute Genomics Platform"/>
            <consortium name="The Broad Institute Genome Sequencing Center for Infectious Disease"/>
            <person name="Wu L."/>
            <person name="Ma J."/>
        </authorList>
    </citation>
    <scope>NUCLEOTIDE SEQUENCE [LARGE SCALE GENOMIC DNA]</scope>
    <source>
        <strain evidence="3">JCM 1365</strain>
    </source>
</reference>
<accession>A0ABQ2IG99</accession>
<feature type="transmembrane region" description="Helical" evidence="1">
    <location>
        <begin position="96"/>
        <end position="116"/>
    </location>
</feature>
<gene>
    <name evidence="2" type="ORF">GCM10009721_40110</name>
</gene>
<dbReference type="EMBL" id="BMNZ01000010">
    <property type="protein sequence ID" value="GGN08267.1"/>
    <property type="molecule type" value="Genomic_DNA"/>
</dbReference>
<keyword evidence="1" id="KW-0812">Transmembrane</keyword>